<feature type="transmembrane region" description="Helical" evidence="6">
    <location>
        <begin position="263"/>
        <end position="287"/>
    </location>
</feature>
<keyword evidence="3 6" id="KW-0812">Transmembrane</keyword>
<reference evidence="8 9" key="1">
    <citation type="submission" date="2016-08" db="EMBL/GenBank/DDBJ databases">
        <authorList>
            <person name="Seilhamer J.J."/>
        </authorList>
    </citation>
    <scope>NUCLEOTIDE SEQUENCE [LARGE SCALE GENOMIC DNA]</scope>
    <source>
        <strain evidence="8 9">DX4</strain>
    </source>
</reference>
<feature type="transmembrane region" description="Helical" evidence="6">
    <location>
        <begin position="195"/>
        <end position="212"/>
    </location>
</feature>
<dbReference type="InterPro" id="IPR011701">
    <property type="entry name" value="MFS"/>
</dbReference>
<feature type="transmembrane region" description="Helical" evidence="6">
    <location>
        <begin position="330"/>
        <end position="350"/>
    </location>
</feature>
<feature type="transmembrane region" description="Helical" evidence="6">
    <location>
        <begin position="74"/>
        <end position="93"/>
    </location>
</feature>
<sequence length="462" mass="49516">MIQRKNLILAIASVGIFVEALDIAIVNLAIPSIQSDYGLSSDKVQWLQTLYVLLYGGFLIIGGKLSDLIGKKNIFIAGSVIFLLTSLGAGLAPSFEMLAFFRAAQGIGAALIMPSAFSIVTHTFTEPRERAKAIGIFSSFAAIGSGSGLALGGIITTFWGWQWVFFINVPVLTAIIILSWYYLTADPIRKVKPRPDLISGFLLVLVLLMLSYGVHELGRIREHYFLLMALTIAVIAGTRVILQRLKGQKEPLIDSSLFRSKATVTGIGVFMLLGAYFTGYMFILSLLLQKDMHFTAAKAGITLVPFSLLSALFAKFVLPPLMKRLNVWQTGVFGMSLMVGGAGFLLGSVLMNHNLILLLCSAACVSGLGMTICYTSLSVISVQGIPPQHYGLASSLATTSYFLGGGIGLSVLSLFIIAKGPGNSVSNSSIIVLCIYAIAALAWLASYTKKHVALERPSLAGE</sequence>
<feature type="transmembrane region" description="Helical" evidence="6">
    <location>
        <begin position="224"/>
        <end position="242"/>
    </location>
</feature>
<gene>
    <name evidence="8" type="ORF">BFS30_27170</name>
</gene>
<feature type="transmembrane region" description="Helical" evidence="6">
    <location>
        <begin position="133"/>
        <end position="155"/>
    </location>
</feature>
<dbReference type="EMBL" id="CP017141">
    <property type="protein sequence ID" value="AOM80516.1"/>
    <property type="molecule type" value="Genomic_DNA"/>
</dbReference>
<evidence type="ECO:0000256" key="1">
    <source>
        <dbReference type="ARBA" id="ARBA00004141"/>
    </source>
</evidence>
<evidence type="ECO:0000256" key="2">
    <source>
        <dbReference type="ARBA" id="ARBA00022448"/>
    </source>
</evidence>
<dbReference type="InterPro" id="IPR036259">
    <property type="entry name" value="MFS_trans_sf"/>
</dbReference>
<feature type="transmembrane region" description="Helical" evidence="6">
    <location>
        <begin position="99"/>
        <end position="121"/>
    </location>
</feature>
<evidence type="ECO:0000259" key="7">
    <source>
        <dbReference type="PROSITE" id="PS50850"/>
    </source>
</evidence>
<keyword evidence="4 6" id="KW-1133">Transmembrane helix</keyword>
<feature type="transmembrane region" description="Helical" evidence="6">
    <location>
        <begin position="7"/>
        <end position="33"/>
    </location>
</feature>
<feature type="transmembrane region" description="Helical" evidence="6">
    <location>
        <begin position="356"/>
        <end position="380"/>
    </location>
</feature>
<dbReference type="GO" id="GO:0022857">
    <property type="term" value="F:transmembrane transporter activity"/>
    <property type="evidence" value="ECO:0007669"/>
    <property type="project" value="InterPro"/>
</dbReference>
<keyword evidence="5 6" id="KW-0472">Membrane</keyword>
<dbReference type="SUPFAM" id="SSF103473">
    <property type="entry name" value="MFS general substrate transporter"/>
    <property type="match status" value="1"/>
</dbReference>
<dbReference type="PANTHER" id="PTHR42718:SF9">
    <property type="entry name" value="MAJOR FACILITATOR SUPERFAMILY MULTIDRUG TRANSPORTER MFSC"/>
    <property type="match status" value="1"/>
</dbReference>
<evidence type="ECO:0000256" key="5">
    <source>
        <dbReference type="ARBA" id="ARBA00023136"/>
    </source>
</evidence>
<feature type="transmembrane region" description="Helical" evidence="6">
    <location>
        <begin position="45"/>
        <end position="62"/>
    </location>
</feature>
<dbReference type="Pfam" id="PF07690">
    <property type="entry name" value="MFS_1"/>
    <property type="match status" value="1"/>
</dbReference>
<dbReference type="PRINTS" id="PR01036">
    <property type="entry name" value="TCRTETB"/>
</dbReference>
<dbReference type="OrthoDB" id="9807274at2"/>
<evidence type="ECO:0000256" key="4">
    <source>
        <dbReference type="ARBA" id="ARBA00022989"/>
    </source>
</evidence>
<dbReference type="Gene3D" id="1.20.1250.20">
    <property type="entry name" value="MFS general substrate transporter like domains"/>
    <property type="match status" value="1"/>
</dbReference>
<proteinExistence type="predicted"/>
<keyword evidence="9" id="KW-1185">Reference proteome</keyword>
<feature type="transmembrane region" description="Helical" evidence="6">
    <location>
        <begin position="299"/>
        <end position="318"/>
    </location>
</feature>
<dbReference type="Gene3D" id="1.20.1720.10">
    <property type="entry name" value="Multidrug resistance protein D"/>
    <property type="match status" value="1"/>
</dbReference>
<dbReference type="Proteomes" id="UP000094313">
    <property type="component" value="Chromosome"/>
</dbReference>
<accession>A0A1D7QPA7</accession>
<feature type="transmembrane region" description="Helical" evidence="6">
    <location>
        <begin position="430"/>
        <end position="448"/>
    </location>
</feature>
<keyword evidence="2" id="KW-0813">Transport</keyword>
<dbReference type="AlphaFoldDB" id="A0A1D7QPA7"/>
<feature type="transmembrane region" description="Helical" evidence="6">
    <location>
        <begin position="161"/>
        <end position="183"/>
    </location>
</feature>
<protein>
    <submittedName>
        <fullName evidence="8">Antibiotic transporter</fullName>
    </submittedName>
</protein>
<name>A0A1D7QPA7_9SPHI</name>
<dbReference type="PANTHER" id="PTHR42718">
    <property type="entry name" value="MAJOR FACILITATOR SUPERFAMILY MULTIDRUG TRANSPORTER MFSC"/>
    <property type="match status" value="1"/>
</dbReference>
<dbReference type="PROSITE" id="PS50850">
    <property type="entry name" value="MFS"/>
    <property type="match status" value="1"/>
</dbReference>
<dbReference type="GO" id="GO:0016020">
    <property type="term" value="C:membrane"/>
    <property type="evidence" value="ECO:0007669"/>
    <property type="project" value="UniProtKB-SubCell"/>
</dbReference>
<evidence type="ECO:0000256" key="3">
    <source>
        <dbReference type="ARBA" id="ARBA00022692"/>
    </source>
</evidence>
<evidence type="ECO:0000256" key="6">
    <source>
        <dbReference type="SAM" id="Phobius"/>
    </source>
</evidence>
<dbReference type="KEGG" id="psty:BFS30_27170"/>
<dbReference type="RefSeq" id="WP_069382174.1">
    <property type="nucleotide sequence ID" value="NZ_CP017141.1"/>
</dbReference>
<evidence type="ECO:0000313" key="8">
    <source>
        <dbReference type="EMBL" id="AOM80516.1"/>
    </source>
</evidence>
<evidence type="ECO:0000313" key="9">
    <source>
        <dbReference type="Proteomes" id="UP000094313"/>
    </source>
</evidence>
<organism evidence="8 9">
    <name type="scientific">Pedobacter steynii</name>
    <dbReference type="NCBI Taxonomy" id="430522"/>
    <lineage>
        <taxon>Bacteria</taxon>
        <taxon>Pseudomonadati</taxon>
        <taxon>Bacteroidota</taxon>
        <taxon>Sphingobacteriia</taxon>
        <taxon>Sphingobacteriales</taxon>
        <taxon>Sphingobacteriaceae</taxon>
        <taxon>Pedobacter</taxon>
    </lineage>
</organism>
<feature type="transmembrane region" description="Helical" evidence="6">
    <location>
        <begin position="392"/>
        <end position="418"/>
    </location>
</feature>
<dbReference type="CDD" id="cd17321">
    <property type="entry name" value="MFS_MMR_MDR_like"/>
    <property type="match status" value="1"/>
</dbReference>
<dbReference type="InterPro" id="IPR020846">
    <property type="entry name" value="MFS_dom"/>
</dbReference>
<comment type="subcellular location">
    <subcellularLocation>
        <location evidence="1">Membrane</location>
        <topology evidence="1">Multi-pass membrane protein</topology>
    </subcellularLocation>
</comment>
<feature type="domain" description="Major facilitator superfamily (MFS) profile" evidence="7">
    <location>
        <begin position="8"/>
        <end position="451"/>
    </location>
</feature>